<dbReference type="InterPro" id="IPR050176">
    <property type="entry name" value="LTTR"/>
</dbReference>
<accession>A0A222FGP2</accession>
<dbReference type="InterPro" id="IPR000847">
    <property type="entry name" value="LysR_HTH_N"/>
</dbReference>
<dbReference type="GO" id="GO:0003700">
    <property type="term" value="F:DNA-binding transcription factor activity"/>
    <property type="evidence" value="ECO:0007669"/>
    <property type="project" value="InterPro"/>
</dbReference>
<dbReference type="EMBL" id="CP022530">
    <property type="protein sequence ID" value="ASP37792.1"/>
    <property type="molecule type" value="Genomic_DNA"/>
</dbReference>
<dbReference type="Pfam" id="PF00126">
    <property type="entry name" value="HTH_1"/>
    <property type="match status" value="1"/>
</dbReference>
<evidence type="ECO:0000259" key="5">
    <source>
        <dbReference type="PROSITE" id="PS50931"/>
    </source>
</evidence>
<dbReference type="InterPro" id="IPR036388">
    <property type="entry name" value="WH-like_DNA-bd_sf"/>
</dbReference>
<protein>
    <submittedName>
        <fullName evidence="6">LysR family transcriptional regulator</fullName>
    </submittedName>
</protein>
<dbReference type="AlphaFoldDB" id="A0A222FGP2"/>
<reference evidence="6 7" key="1">
    <citation type="submission" date="2017-07" db="EMBL/GenBank/DDBJ databases">
        <title>Annotated genome sequence of Bacterioplanes sanyensis isolated from Red Sea.</title>
        <authorList>
            <person name="Rehman Z.U."/>
        </authorList>
    </citation>
    <scope>NUCLEOTIDE SEQUENCE [LARGE SCALE GENOMIC DNA]</scope>
    <source>
        <strain evidence="6 7">NV9</strain>
    </source>
</reference>
<sequence>MKNTDKTDNLFSTIGKSWHWDDIPAFLAIAHLGTLTAAAARLQIGVATLSRRLERLESALGLALFIRQQSGYRLTEDGDALLEQAEAMARAAAAFSLEAQQQTQLEGHVRLATAENLASHLIIPALHDFQRQYPGLTVEIVTDINTVNLHRRDADLALRMVRPERGHVTLRRLGTLGYGLYGNSDNANRQQIIGWSEHYDHLPAAQFMKQWLNQQSNAQFSLLTSSVATQVAAAKAGLGVAVLPHFLAQAAGLHCLQTQLGIDQTIYLSIQADLAHSPRIRVVADFISELVLAQQSQLAGSRV</sequence>
<evidence type="ECO:0000256" key="2">
    <source>
        <dbReference type="ARBA" id="ARBA00023015"/>
    </source>
</evidence>
<dbReference type="Pfam" id="PF03466">
    <property type="entry name" value="LysR_substrate"/>
    <property type="match status" value="1"/>
</dbReference>
<keyword evidence="7" id="KW-1185">Reference proteome</keyword>
<organism evidence="6 7">
    <name type="scientific">Bacterioplanes sanyensis</name>
    <dbReference type="NCBI Taxonomy" id="1249553"/>
    <lineage>
        <taxon>Bacteria</taxon>
        <taxon>Pseudomonadati</taxon>
        <taxon>Pseudomonadota</taxon>
        <taxon>Gammaproteobacteria</taxon>
        <taxon>Oceanospirillales</taxon>
        <taxon>Oceanospirillaceae</taxon>
        <taxon>Bacterioplanes</taxon>
    </lineage>
</organism>
<comment type="similarity">
    <text evidence="1">Belongs to the LysR transcriptional regulatory family.</text>
</comment>
<dbReference type="PANTHER" id="PTHR30579:SF3">
    <property type="entry name" value="TRANSCRIPTIONAL REGULATORY PROTEIN"/>
    <property type="match status" value="1"/>
</dbReference>
<dbReference type="InterPro" id="IPR005119">
    <property type="entry name" value="LysR_subst-bd"/>
</dbReference>
<dbReference type="PANTHER" id="PTHR30579">
    <property type="entry name" value="TRANSCRIPTIONAL REGULATOR"/>
    <property type="match status" value="1"/>
</dbReference>
<dbReference type="SUPFAM" id="SSF53850">
    <property type="entry name" value="Periplasmic binding protein-like II"/>
    <property type="match status" value="1"/>
</dbReference>
<evidence type="ECO:0000256" key="4">
    <source>
        <dbReference type="ARBA" id="ARBA00023163"/>
    </source>
</evidence>
<dbReference type="Gene3D" id="1.10.10.10">
    <property type="entry name" value="Winged helix-like DNA-binding domain superfamily/Winged helix DNA-binding domain"/>
    <property type="match status" value="1"/>
</dbReference>
<evidence type="ECO:0000313" key="6">
    <source>
        <dbReference type="EMBL" id="ASP37792.1"/>
    </source>
</evidence>
<evidence type="ECO:0000313" key="7">
    <source>
        <dbReference type="Proteomes" id="UP000202440"/>
    </source>
</evidence>
<proteinExistence type="inferred from homology"/>
<dbReference type="SUPFAM" id="SSF46785">
    <property type="entry name" value="Winged helix' DNA-binding domain"/>
    <property type="match status" value="1"/>
</dbReference>
<evidence type="ECO:0000256" key="3">
    <source>
        <dbReference type="ARBA" id="ARBA00023125"/>
    </source>
</evidence>
<name>A0A222FGP2_9GAMM</name>
<dbReference type="Proteomes" id="UP000202440">
    <property type="component" value="Chromosome"/>
</dbReference>
<dbReference type="GO" id="GO:0003677">
    <property type="term" value="F:DNA binding"/>
    <property type="evidence" value="ECO:0007669"/>
    <property type="project" value="UniProtKB-KW"/>
</dbReference>
<keyword evidence="2" id="KW-0805">Transcription regulation</keyword>
<dbReference type="RefSeq" id="WP_094059001.1">
    <property type="nucleotide sequence ID" value="NZ_CP022530.1"/>
</dbReference>
<gene>
    <name evidence="6" type="ORF">CHH28_03485</name>
</gene>
<evidence type="ECO:0000256" key="1">
    <source>
        <dbReference type="ARBA" id="ARBA00009437"/>
    </source>
</evidence>
<feature type="domain" description="HTH lysR-type" evidence="5">
    <location>
        <begin position="25"/>
        <end position="75"/>
    </location>
</feature>
<dbReference type="InterPro" id="IPR036390">
    <property type="entry name" value="WH_DNA-bd_sf"/>
</dbReference>
<dbReference type="PROSITE" id="PS50931">
    <property type="entry name" value="HTH_LYSR"/>
    <property type="match status" value="1"/>
</dbReference>
<keyword evidence="4" id="KW-0804">Transcription</keyword>
<dbReference type="KEGG" id="bsan:CHH28_03485"/>
<dbReference type="Gene3D" id="3.40.190.290">
    <property type="match status" value="1"/>
</dbReference>
<keyword evidence="3" id="KW-0238">DNA-binding</keyword>
<dbReference type="OrthoDB" id="570111at2"/>